<organism evidence="2 3">
    <name type="scientific">Flavihumibacter petaseus NBRC 106054</name>
    <dbReference type="NCBI Taxonomy" id="1220578"/>
    <lineage>
        <taxon>Bacteria</taxon>
        <taxon>Pseudomonadati</taxon>
        <taxon>Bacteroidota</taxon>
        <taxon>Chitinophagia</taxon>
        <taxon>Chitinophagales</taxon>
        <taxon>Chitinophagaceae</taxon>
        <taxon>Flavihumibacter</taxon>
    </lineage>
</organism>
<dbReference type="InterPro" id="IPR000326">
    <property type="entry name" value="PAP2/HPO"/>
</dbReference>
<reference evidence="2 3" key="1">
    <citation type="submission" date="2015-04" db="EMBL/GenBank/DDBJ databases">
        <title>Whole genome shotgun sequence of Flavihumibacter petaseus NBRC 106054.</title>
        <authorList>
            <person name="Miyazawa S."/>
            <person name="Hosoyama A."/>
            <person name="Hashimoto M."/>
            <person name="Noguchi M."/>
            <person name="Tsuchikane K."/>
            <person name="Ohji S."/>
            <person name="Yamazoe A."/>
            <person name="Ichikawa N."/>
            <person name="Kimura A."/>
            <person name="Fujita N."/>
        </authorList>
    </citation>
    <scope>NUCLEOTIDE SEQUENCE [LARGE SCALE GENOMIC DNA]</scope>
    <source>
        <strain evidence="2 3">NBRC 106054</strain>
    </source>
</reference>
<evidence type="ECO:0000313" key="3">
    <source>
        <dbReference type="Proteomes" id="UP000033121"/>
    </source>
</evidence>
<gene>
    <name evidence="2" type="ORF">FPE01S_04_05160</name>
</gene>
<dbReference type="Proteomes" id="UP000033121">
    <property type="component" value="Unassembled WGS sequence"/>
</dbReference>
<dbReference type="CDD" id="cd03398">
    <property type="entry name" value="PAP2_haloperoxidase"/>
    <property type="match status" value="1"/>
</dbReference>
<dbReference type="STRING" id="1220578.FPE01S_04_05160"/>
<name>A0A0E9N5M8_9BACT</name>
<dbReference type="Pfam" id="PF01569">
    <property type="entry name" value="PAP2"/>
    <property type="match status" value="1"/>
</dbReference>
<feature type="domain" description="Phosphatidic acid phosphatase type 2/haloperoxidase" evidence="1">
    <location>
        <begin position="348"/>
        <end position="453"/>
    </location>
</feature>
<dbReference type="InterPro" id="IPR036938">
    <property type="entry name" value="PAP2/HPO_sf"/>
</dbReference>
<comment type="caution">
    <text evidence="2">The sequence shown here is derived from an EMBL/GenBank/DDBJ whole genome shotgun (WGS) entry which is preliminary data.</text>
</comment>
<evidence type="ECO:0000259" key="1">
    <source>
        <dbReference type="Pfam" id="PF01569"/>
    </source>
</evidence>
<sequence>MRLRLHSRVTHMHRVYQNPRSLFQMKNLLFKAGLSGLAIAISFCSCAPATDYKKTLNDPLLFCKTVKKLNNVVLENNFPPMIATRNYTYATIAAYEVIAAGDPQHYQSLAGQVKALKPLPVPADTSKINFPLAAMLAFTKVGNAVTFPEGSLMGYYESLVNMADSLGMPEDILTGTKAFSDTIVSSIMAWAKGDNYAQTRSASRYTVTNDPGRWIPTPPMYAQAVEPHWMEIRTMVLDSASQFRPAPPPPFTPKDTNSTFYKALKEVEIIGNSLTDEQKHIADFWDDNPFKLNVSGHVMFATKKFSPAGHWMNIVGIAAKTSGADFNTTVTGYAKTAIALYDAFISCWEGKYVYNFVRPETVINANLDADWRPYIQTPPFPSSASGHATVSAAAAETMTSIFGDNLKFTDTSLLEFGIANRQIASFRMAAAEAAMSRLYGGIHYRFDNDLGAASGKKTGELVVSKLKMKK</sequence>
<proteinExistence type="predicted"/>
<dbReference type="PANTHER" id="PTHR34599">
    <property type="entry name" value="PEROXIDASE-RELATED"/>
    <property type="match status" value="1"/>
</dbReference>
<evidence type="ECO:0000313" key="2">
    <source>
        <dbReference type="EMBL" id="GAO45272.1"/>
    </source>
</evidence>
<accession>A0A0E9N5M8</accession>
<dbReference type="AlphaFoldDB" id="A0A0E9N5M8"/>
<dbReference type="SUPFAM" id="SSF48317">
    <property type="entry name" value="Acid phosphatase/Vanadium-dependent haloperoxidase"/>
    <property type="match status" value="1"/>
</dbReference>
<dbReference type="InterPro" id="IPR052559">
    <property type="entry name" value="V-haloperoxidase"/>
</dbReference>
<dbReference type="EMBL" id="BBWV01000004">
    <property type="protein sequence ID" value="GAO45272.1"/>
    <property type="molecule type" value="Genomic_DNA"/>
</dbReference>
<protein>
    <recommendedName>
        <fullName evidence="1">Phosphatidic acid phosphatase type 2/haloperoxidase domain-containing protein</fullName>
    </recommendedName>
</protein>
<keyword evidence="3" id="KW-1185">Reference proteome</keyword>
<dbReference type="PANTHER" id="PTHR34599:SF2">
    <property type="entry name" value="TRAF-TYPE DOMAIN-CONTAINING PROTEIN"/>
    <property type="match status" value="1"/>
</dbReference>
<dbReference type="Gene3D" id="1.10.606.20">
    <property type="match status" value="1"/>
</dbReference>